<dbReference type="Proteomes" id="UP000185161">
    <property type="component" value="Chromosome"/>
</dbReference>
<dbReference type="NCBIfam" id="TIGR04222">
    <property type="entry name" value="near_uncomplex"/>
    <property type="match status" value="1"/>
</dbReference>
<dbReference type="EMBL" id="QQWO01000013">
    <property type="protein sequence ID" value="RSV01175.1"/>
    <property type="molecule type" value="Genomic_DNA"/>
</dbReference>
<keyword evidence="1" id="KW-0472">Membrane</keyword>
<feature type="transmembrane region" description="Helical" evidence="1">
    <location>
        <begin position="166"/>
        <end position="184"/>
    </location>
</feature>
<name>A0A1L6JAK3_9SPHN</name>
<dbReference type="InterPro" id="IPR026467">
    <property type="entry name" value="Ser/Gly_Cys_C_dom"/>
</dbReference>
<evidence type="ECO:0000313" key="2">
    <source>
        <dbReference type="EMBL" id="APR52520.1"/>
    </source>
</evidence>
<dbReference type="GeneID" id="44132656"/>
<evidence type="ECO:0000313" key="5">
    <source>
        <dbReference type="Proteomes" id="UP000286681"/>
    </source>
</evidence>
<dbReference type="STRING" id="93064.BRX40_08805"/>
<evidence type="ECO:0000313" key="4">
    <source>
        <dbReference type="Proteomes" id="UP000185161"/>
    </source>
</evidence>
<evidence type="ECO:0000313" key="3">
    <source>
        <dbReference type="EMBL" id="RSV01175.1"/>
    </source>
</evidence>
<evidence type="ECO:0000256" key="1">
    <source>
        <dbReference type="SAM" id="Phobius"/>
    </source>
</evidence>
<gene>
    <name evidence="2" type="ORF">BRX40_08805</name>
    <name evidence="3" type="ORF">CA257_15285</name>
</gene>
<dbReference type="RefSeq" id="WP_075151347.1">
    <property type="nucleotide sequence ID" value="NZ_CP018820.1"/>
</dbReference>
<sequence>MSLGPFDWTGGPFLILYLVLLVTVVIAGVMIPAWHLPEGRRQKVSDPDQLAYLSGGRTRFADSIVARLLAGRALVMDGKDKLDVRMRNGASAAENSVLALTAPLDWTRIERTLRPTADSLHQGLQRAGLMLNGAERSNLRYWALLPYLMLLMFGATKWFIGEARERPIGFLTVLLIVTAILALIRALTIPRLTGAGIAALGDARQAADRIRRAPLAGEVGLAVALFGTGVLVGSEFGAFHTMRAASGGDSGSSSGDGGGGDGGGCGGGGCGGCGG</sequence>
<feature type="transmembrane region" description="Helical" evidence="1">
    <location>
        <begin position="12"/>
        <end position="34"/>
    </location>
</feature>
<accession>A0A1L6JAK3</accession>
<reference evidence="2" key="1">
    <citation type="submission" date="2016-12" db="EMBL/GenBank/DDBJ databases">
        <title>Whole genome sequencing of Sphingomonas koreensis.</title>
        <authorList>
            <person name="Conlan S."/>
            <person name="Thomas P.J."/>
            <person name="Mullikin J."/>
            <person name="Palmore T.N."/>
            <person name="Frank K.M."/>
            <person name="Segre J.A."/>
        </authorList>
    </citation>
    <scope>NUCLEOTIDE SEQUENCE</scope>
    <source>
        <strain evidence="2">ABOJV</strain>
    </source>
</reference>
<dbReference type="OrthoDB" id="8232804at2"/>
<organism evidence="2 4">
    <name type="scientific">Sphingomonas koreensis</name>
    <dbReference type="NCBI Taxonomy" id="93064"/>
    <lineage>
        <taxon>Bacteria</taxon>
        <taxon>Pseudomonadati</taxon>
        <taxon>Pseudomonadota</taxon>
        <taxon>Alphaproteobacteria</taxon>
        <taxon>Sphingomonadales</taxon>
        <taxon>Sphingomonadaceae</taxon>
        <taxon>Sphingomonas</taxon>
    </lineage>
</organism>
<keyword evidence="1" id="KW-1133">Transmembrane helix</keyword>
<keyword evidence="4" id="KW-1185">Reference proteome</keyword>
<feature type="transmembrane region" description="Helical" evidence="1">
    <location>
        <begin position="139"/>
        <end position="160"/>
    </location>
</feature>
<reference evidence="3 5" key="3">
    <citation type="submission" date="2018-07" db="EMBL/GenBank/DDBJ databases">
        <title>Genomic and Epidemiologic Investigation of an Indolent Hospital Outbreak.</title>
        <authorList>
            <person name="Johnson R.C."/>
            <person name="Deming C."/>
            <person name="Conlan S."/>
            <person name="Zellmer C.J."/>
            <person name="Michelin A.V."/>
            <person name="Lee-Lin S."/>
            <person name="Thomas P.J."/>
            <person name="Park M."/>
            <person name="Weingarten R.A."/>
            <person name="Less J."/>
            <person name="Dekker J.P."/>
            <person name="Frank K.M."/>
            <person name="Musser K.A."/>
            <person name="Mcquiston J.R."/>
            <person name="Henderson D.K."/>
            <person name="Lau A.F."/>
            <person name="Palmore T.N."/>
            <person name="Segre J.A."/>
        </authorList>
    </citation>
    <scope>NUCLEOTIDE SEQUENCE [LARGE SCALE GENOMIC DNA]</scope>
    <source>
        <strain evidence="3 5">SK-NIH.Env10_0317</strain>
    </source>
</reference>
<keyword evidence="1" id="KW-0812">Transmembrane</keyword>
<reference evidence="4" key="2">
    <citation type="submission" date="2016-12" db="EMBL/GenBank/DDBJ databases">
        <title>Whole genome sequencing of Sphingomonas sp. ABOJV.</title>
        <authorList>
            <person name="Conlan S."/>
            <person name="Thomas P.J."/>
            <person name="Mullikin J."/>
            <person name="Palmore T.N."/>
            <person name="Frank K.M."/>
            <person name="Segre J.A."/>
        </authorList>
    </citation>
    <scope>NUCLEOTIDE SEQUENCE [LARGE SCALE GENOMIC DNA]</scope>
    <source>
        <strain evidence="4">ABOJV</strain>
    </source>
</reference>
<dbReference type="EMBL" id="CP018820">
    <property type="protein sequence ID" value="APR52520.1"/>
    <property type="molecule type" value="Genomic_DNA"/>
</dbReference>
<dbReference type="KEGG" id="skr:BRX40_08805"/>
<protein>
    <submittedName>
        <fullName evidence="3">TIGR04222 domain-containing membrane protein</fullName>
    </submittedName>
</protein>
<proteinExistence type="predicted"/>
<dbReference type="AlphaFoldDB" id="A0A1L6JAK3"/>
<dbReference type="Proteomes" id="UP000286681">
    <property type="component" value="Unassembled WGS sequence"/>
</dbReference>